<dbReference type="InterPro" id="IPR051457">
    <property type="entry name" value="2-oxoacid:Fd_oxidoreductase"/>
</dbReference>
<dbReference type="Pfam" id="PF02775">
    <property type="entry name" value="TPP_enzyme_C"/>
    <property type="match status" value="1"/>
</dbReference>
<reference evidence="3 4" key="1">
    <citation type="journal article" date="2010" name="Stand. Genomic Sci.">
        <title>Complete genome sequence of Desulfarculus baarsii type strain (2st14).</title>
        <authorList>
            <person name="Sun H."/>
            <person name="Spring S."/>
            <person name="Lapidus A."/>
            <person name="Davenport K."/>
            <person name="Del Rio T.G."/>
            <person name="Tice H."/>
            <person name="Nolan M."/>
            <person name="Copeland A."/>
            <person name="Cheng J.F."/>
            <person name="Lucas S."/>
            <person name="Tapia R."/>
            <person name="Goodwin L."/>
            <person name="Pitluck S."/>
            <person name="Ivanova N."/>
            <person name="Pagani I."/>
            <person name="Mavromatis K."/>
            <person name="Ovchinnikova G."/>
            <person name="Pati A."/>
            <person name="Chen A."/>
            <person name="Palaniappan K."/>
            <person name="Hauser L."/>
            <person name="Chang Y.J."/>
            <person name="Jeffries C.D."/>
            <person name="Detter J.C."/>
            <person name="Han C."/>
            <person name="Rohde M."/>
            <person name="Brambilla E."/>
            <person name="Goker M."/>
            <person name="Woyke T."/>
            <person name="Bristow J."/>
            <person name="Eisen J.A."/>
            <person name="Markowitz V."/>
            <person name="Hugenholtz P."/>
            <person name="Kyrpides N.C."/>
            <person name="Klenk H.P."/>
            <person name="Land M."/>
        </authorList>
    </citation>
    <scope>NUCLEOTIDE SEQUENCE [LARGE SCALE GENOMIC DNA]</scope>
    <source>
        <strain evidence="4">ATCC 33931 / DSM 2075 / LMG 7858 / VKM B-1802 / 2st14</strain>
    </source>
</reference>
<protein>
    <submittedName>
        <fullName evidence="3">Thiamine pyrophosphate protein domain protein TPP-binding protein</fullName>
    </submittedName>
</protein>
<accession>E1QJI1</accession>
<proteinExistence type="predicted"/>
<dbReference type="InterPro" id="IPR011766">
    <property type="entry name" value="TPP_enzyme_TPP-bd"/>
</dbReference>
<feature type="domain" description="Thiamine pyrophosphate enzyme TPP-binding" evidence="2">
    <location>
        <begin position="58"/>
        <end position="209"/>
    </location>
</feature>
<organism evidence="3 4">
    <name type="scientific">Desulfarculus baarsii (strain ATCC 33931 / DSM 2075 / LMG 7858 / VKM B-1802 / 2st14)</name>
    <dbReference type="NCBI Taxonomy" id="644282"/>
    <lineage>
        <taxon>Bacteria</taxon>
        <taxon>Pseudomonadati</taxon>
        <taxon>Thermodesulfobacteriota</taxon>
        <taxon>Desulfarculia</taxon>
        <taxon>Desulfarculales</taxon>
        <taxon>Desulfarculaceae</taxon>
        <taxon>Desulfarculus</taxon>
    </lineage>
</organism>
<dbReference type="HOGENOM" id="CLU_048564_2_1_7"/>
<sequence length="248" mass="26731">MKKVFEAPKSLKPNIFHYCPGCGHSIIHRLVAEVIDELGFREEAIGVPPAGCAVLAYNYFDVDMGEAPHGRALAVATGIKRVLPQKVVFTYQGDGDIAAIGTAETIHAANRGERITAIFVNNGVYGMTGGQMAPTTLPGMYSTTTPGGRDVARDGSPLNLTEMLAIAKGSVYLERVAVTSPAKVNKAKKAIKKAFQAQIDNLGFSLVEVLSPCPTNWKMQPVAACQWVEEEMTRFFPLGVIKDETGYK</sequence>
<keyword evidence="1" id="KW-0560">Oxidoreductase</keyword>
<evidence type="ECO:0000259" key="2">
    <source>
        <dbReference type="Pfam" id="PF02775"/>
    </source>
</evidence>
<evidence type="ECO:0000313" key="3">
    <source>
        <dbReference type="EMBL" id="ADK85724.1"/>
    </source>
</evidence>
<dbReference type="GO" id="GO:0016625">
    <property type="term" value="F:oxidoreductase activity, acting on the aldehyde or oxo group of donors, iron-sulfur protein as acceptor"/>
    <property type="evidence" value="ECO:0007669"/>
    <property type="project" value="UniProtKB-ARBA"/>
</dbReference>
<evidence type="ECO:0000313" key="4">
    <source>
        <dbReference type="Proteomes" id="UP000009047"/>
    </source>
</evidence>
<dbReference type="GO" id="GO:0044281">
    <property type="term" value="P:small molecule metabolic process"/>
    <property type="evidence" value="ECO:0007669"/>
    <property type="project" value="UniProtKB-ARBA"/>
</dbReference>
<dbReference type="eggNOG" id="COG1013">
    <property type="taxonomic scope" value="Bacteria"/>
</dbReference>
<dbReference type="AlphaFoldDB" id="E1QJI1"/>
<dbReference type="InterPro" id="IPR029061">
    <property type="entry name" value="THDP-binding"/>
</dbReference>
<dbReference type="RefSeq" id="WP_013259163.1">
    <property type="nucleotide sequence ID" value="NC_014365.1"/>
</dbReference>
<evidence type="ECO:0000256" key="1">
    <source>
        <dbReference type="ARBA" id="ARBA00023002"/>
    </source>
</evidence>
<dbReference type="EMBL" id="CP002085">
    <property type="protein sequence ID" value="ADK85724.1"/>
    <property type="molecule type" value="Genomic_DNA"/>
</dbReference>
<dbReference type="KEGG" id="dbr:Deba_2362"/>
<name>E1QJI1_DESB2</name>
<dbReference type="PANTHER" id="PTHR48084:SF3">
    <property type="entry name" value="SUBUNIT OF PYRUVATE:FLAVODOXIN OXIDOREDUCTASE"/>
    <property type="match status" value="1"/>
</dbReference>
<dbReference type="Proteomes" id="UP000009047">
    <property type="component" value="Chromosome"/>
</dbReference>
<dbReference type="STRING" id="644282.Deba_2362"/>
<dbReference type="PANTHER" id="PTHR48084">
    <property type="entry name" value="2-OXOGLUTARATE OXIDOREDUCTASE SUBUNIT KORB-RELATED"/>
    <property type="match status" value="1"/>
</dbReference>
<dbReference type="Gene3D" id="3.40.50.970">
    <property type="match status" value="1"/>
</dbReference>
<dbReference type="SUPFAM" id="SSF52518">
    <property type="entry name" value="Thiamin diphosphate-binding fold (THDP-binding)"/>
    <property type="match status" value="1"/>
</dbReference>
<dbReference type="OrthoDB" id="9775140at2"/>
<dbReference type="GO" id="GO:0030976">
    <property type="term" value="F:thiamine pyrophosphate binding"/>
    <property type="evidence" value="ECO:0007669"/>
    <property type="project" value="InterPro"/>
</dbReference>
<keyword evidence="4" id="KW-1185">Reference proteome</keyword>
<gene>
    <name evidence="3" type="ordered locus">Deba_2362</name>
</gene>
<dbReference type="GO" id="GO:0045333">
    <property type="term" value="P:cellular respiration"/>
    <property type="evidence" value="ECO:0007669"/>
    <property type="project" value="UniProtKB-ARBA"/>
</dbReference>